<evidence type="ECO:0000256" key="4">
    <source>
        <dbReference type="ARBA" id="ARBA00022801"/>
    </source>
</evidence>
<keyword evidence="4 6" id="KW-0378">Hydrolase</keyword>
<dbReference type="GO" id="GO:0046872">
    <property type="term" value="F:metal ion binding"/>
    <property type="evidence" value="ECO:0007669"/>
    <property type="project" value="UniProtKB-KW"/>
</dbReference>
<dbReference type="Proteomes" id="UP000297638">
    <property type="component" value="Unassembled WGS sequence"/>
</dbReference>
<proteinExistence type="inferred from homology"/>
<dbReference type="PANTHER" id="PTHR43768:SF3">
    <property type="entry name" value="TREHALOSE 6-PHOSPHATE PHOSPHATASE"/>
    <property type="match status" value="1"/>
</dbReference>
<dbReference type="GO" id="GO:0005992">
    <property type="term" value="P:trehalose biosynthetic process"/>
    <property type="evidence" value="ECO:0007669"/>
    <property type="project" value="UniProtKB-UniPathway"/>
</dbReference>
<dbReference type="GO" id="GO:0004805">
    <property type="term" value="F:trehalose-phosphatase activity"/>
    <property type="evidence" value="ECO:0007669"/>
    <property type="project" value="UniProtKB-EC"/>
</dbReference>
<evidence type="ECO:0000256" key="2">
    <source>
        <dbReference type="ARBA" id="ARBA00005199"/>
    </source>
</evidence>
<sequence length="259" mass="27625">MPELAPALRAALADFAAHERVLVALDFDGTMSPLVDRPQDARPLPASAAAFEQLATSPGVYTAVVSGRNLQSLNQAYPEPRPEICIGSHGAERLLPEQLGAHWHDEPLSTKQLQLLKELTGRLEQIAAAHANVTVEHKPSATVLHVRQAAPDTALKALAQAKAALQQLDGVALLEGKAVLEATVHHGDKGQSLQWLREVLDVQAVLFVGDDVTDENGFKVLGTADLGIKVGAGPTVATYSIPSPAELPDLLKILIFMRH</sequence>
<dbReference type="Gene3D" id="3.30.70.1020">
    <property type="entry name" value="Trehalose-6-phosphate phosphatase related protein, domain 2"/>
    <property type="match status" value="1"/>
</dbReference>
<comment type="pathway">
    <text evidence="2 6">Glycan biosynthesis; trehalose biosynthesis.</text>
</comment>
<dbReference type="EC" id="3.1.3.12" evidence="6"/>
<keyword evidence="6" id="KW-0479">Metal-binding</keyword>
<dbReference type="NCBIfam" id="TIGR00685">
    <property type="entry name" value="T6PP"/>
    <property type="match status" value="1"/>
</dbReference>
<evidence type="ECO:0000313" key="8">
    <source>
        <dbReference type="Proteomes" id="UP000297638"/>
    </source>
</evidence>
<organism evidence="7 8">
    <name type="scientific">Glutamicibacter arilaitensis</name>
    <dbReference type="NCBI Taxonomy" id="256701"/>
    <lineage>
        <taxon>Bacteria</taxon>
        <taxon>Bacillati</taxon>
        <taxon>Actinomycetota</taxon>
        <taxon>Actinomycetes</taxon>
        <taxon>Micrococcales</taxon>
        <taxon>Micrococcaceae</taxon>
        <taxon>Glutamicibacter</taxon>
    </lineage>
</organism>
<evidence type="ECO:0000256" key="5">
    <source>
        <dbReference type="ARBA" id="ARBA00024179"/>
    </source>
</evidence>
<protein>
    <recommendedName>
        <fullName evidence="6">Trehalose 6-phosphate phosphatase</fullName>
        <ecNumber evidence="6">3.1.3.12</ecNumber>
    </recommendedName>
</protein>
<dbReference type="InterPro" id="IPR044651">
    <property type="entry name" value="OTSB-like"/>
</dbReference>
<comment type="function">
    <text evidence="5 6">Removes the phosphate from trehalose 6-phosphate to produce free trehalose.</text>
</comment>
<dbReference type="InterPro" id="IPR003337">
    <property type="entry name" value="Trehalose_PPase"/>
</dbReference>
<comment type="catalytic activity">
    <reaction evidence="1 6">
        <text>alpha,alpha-trehalose 6-phosphate + H2O = alpha,alpha-trehalose + phosphate</text>
        <dbReference type="Rhea" id="RHEA:23420"/>
        <dbReference type="ChEBI" id="CHEBI:15377"/>
        <dbReference type="ChEBI" id="CHEBI:16551"/>
        <dbReference type="ChEBI" id="CHEBI:43474"/>
        <dbReference type="ChEBI" id="CHEBI:58429"/>
        <dbReference type="EC" id="3.1.3.12"/>
    </reaction>
</comment>
<dbReference type="Pfam" id="PF02358">
    <property type="entry name" value="Trehalose_PPase"/>
    <property type="match status" value="1"/>
</dbReference>
<keyword evidence="6" id="KW-0460">Magnesium</keyword>
<dbReference type="PANTHER" id="PTHR43768">
    <property type="entry name" value="TREHALOSE 6-PHOSPHATE PHOSPHATASE"/>
    <property type="match status" value="1"/>
</dbReference>
<dbReference type="InterPro" id="IPR006379">
    <property type="entry name" value="HAD-SF_hydro_IIB"/>
</dbReference>
<name>A0A4Y8TS53_9MICC</name>
<reference evidence="7 8" key="1">
    <citation type="submission" date="2019-03" db="EMBL/GenBank/DDBJ databases">
        <title>Glutamicibacter sp. LJH19 genome.</title>
        <authorList>
            <person name="Sinai Borker S."/>
            <person name="Kumar R."/>
        </authorList>
    </citation>
    <scope>NUCLEOTIDE SEQUENCE [LARGE SCALE GENOMIC DNA]</scope>
    <source>
        <strain evidence="7 8">LJH19</strain>
    </source>
</reference>
<comment type="caution">
    <text evidence="7">The sequence shown here is derived from an EMBL/GenBank/DDBJ whole genome shotgun (WGS) entry which is preliminary data.</text>
</comment>
<dbReference type="Gene3D" id="3.40.50.1000">
    <property type="entry name" value="HAD superfamily/HAD-like"/>
    <property type="match status" value="1"/>
</dbReference>
<evidence type="ECO:0000256" key="1">
    <source>
        <dbReference type="ARBA" id="ARBA00000500"/>
    </source>
</evidence>
<dbReference type="NCBIfam" id="TIGR01484">
    <property type="entry name" value="HAD-SF-IIB"/>
    <property type="match status" value="1"/>
</dbReference>
<comment type="similarity">
    <text evidence="3 6">Belongs to the trehalose phosphatase family.</text>
</comment>
<dbReference type="RefSeq" id="WP_134780646.1">
    <property type="nucleotide sequence ID" value="NZ_SPDS01000002.1"/>
</dbReference>
<dbReference type="SUPFAM" id="SSF56784">
    <property type="entry name" value="HAD-like"/>
    <property type="match status" value="1"/>
</dbReference>
<accession>A0A4Y8TS53</accession>
<evidence type="ECO:0000256" key="6">
    <source>
        <dbReference type="RuleBase" id="RU361117"/>
    </source>
</evidence>
<dbReference type="EMBL" id="SPDS01000002">
    <property type="protein sequence ID" value="TFH54752.1"/>
    <property type="molecule type" value="Genomic_DNA"/>
</dbReference>
<dbReference type="AlphaFoldDB" id="A0A4Y8TS53"/>
<gene>
    <name evidence="7" type="primary">otsB</name>
    <name evidence="7" type="ORF">EXY26_12210</name>
</gene>
<dbReference type="UniPathway" id="UPA00299"/>
<evidence type="ECO:0000256" key="3">
    <source>
        <dbReference type="ARBA" id="ARBA00008770"/>
    </source>
</evidence>
<evidence type="ECO:0000313" key="7">
    <source>
        <dbReference type="EMBL" id="TFH54752.1"/>
    </source>
</evidence>
<dbReference type="InterPro" id="IPR036412">
    <property type="entry name" value="HAD-like_sf"/>
</dbReference>
<dbReference type="InterPro" id="IPR023214">
    <property type="entry name" value="HAD_sf"/>
</dbReference>
<comment type="cofactor">
    <cofactor evidence="6">
        <name>Mg(2+)</name>
        <dbReference type="ChEBI" id="CHEBI:18420"/>
    </cofactor>
</comment>